<name>A0A3S9A709_9BACL</name>
<reference evidence="2" key="1">
    <citation type="submission" date="2018-12" db="EMBL/GenBank/DDBJ databases">
        <title>Genome sequence of Peanibacillus sp.</title>
        <authorList>
            <person name="Subramani G."/>
            <person name="Srinivasan S."/>
            <person name="Kim M.K."/>
        </authorList>
    </citation>
    <scope>NUCLEOTIDE SEQUENCE [LARGE SCALE GENOMIC DNA]</scope>
    <source>
        <strain evidence="2">18JY67-1</strain>
    </source>
</reference>
<sequence>MSVHKFIPHPWEISYSVRGDFMTARIVRHDEAHSSSVWLFIEAYHSSQLLMVWGGGFTTELRRRT</sequence>
<dbReference type="RefSeq" id="WP_126017248.1">
    <property type="nucleotide sequence ID" value="NZ_CP034437.1"/>
</dbReference>
<gene>
    <name evidence="1" type="ORF">EJC50_19045</name>
</gene>
<proteinExistence type="predicted"/>
<organism evidence="1 2">
    <name type="scientific">Paenibacillus albus</name>
    <dbReference type="NCBI Taxonomy" id="2495582"/>
    <lineage>
        <taxon>Bacteria</taxon>
        <taxon>Bacillati</taxon>
        <taxon>Bacillota</taxon>
        <taxon>Bacilli</taxon>
        <taxon>Bacillales</taxon>
        <taxon>Paenibacillaceae</taxon>
        <taxon>Paenibacillus</taxon>
    </lineage>
</organism>
<dbReference type="AlphaFoldDB" id="A0A3S9A709"/>
<keyword evidence="2" id="KW-1185">Reference proteome</keyword>
<dbReference type="Proteomes" id="UP000272528">
    <property type="component" value="Chromosome"/>
</dbReference>
<evidence type="ECO:0000313" key="2">
    <source>
        <dbReference type="Proteomes" id="UP000272528"/>
    </source>
</evidence>
<dbReference type="KEGG" id="palb:EJC50_19045"/>
<accession>A0A3S9A709</accession>
<dbReference type="EMBL" id="CP034437">
    <property type="protein sequence ID" value="AZN41542.1"/>
    <property type="molecule type" value="Genomic_DNA"/>
</dbReference>
<protein>
    <submittedName>
        <fullName evidence="1">Uncharacterized protein</fullName>
    </submittedName>
</protein>
<evidence type="ECO:0000313" key="1">
    <source>
        <dbReference type="EMBL" id="AZN41542.1"/>
    </source>
</evidence>